<dbReference type="PANTHER" id="PTHR31569">
    <property type="entry name" value="SWIM-TYPE DOMAIN-CONTAINING PROTEIN"/>
    <property type="match status" value="1"/>
</dbReference>
<evidence type="ECO:0000256" key="1">
    <source>
        <dbReference type="ARBA" id="ARBA00005234"/>
    </source>
</evidence>
<dbReference type="Gene3D" id="3.40.395.10">
    <property type="entry name" value="Adenoviral Proteinase, Chain A"/>
    <property type="match status" value="1"/>
</dbReference>
<keyword evidence="3" id="KW-0378">Hydrolase</keyword>
<dbReference type="Proteomes" id="UP001165121">
    <property type="component" value="Unassembled WGS sequence"/>
</dbReference>
<evidence type="ECO:0000256" key="4">
    <source>
        <dbReference type="SAM" id="MobiDB-lite"/>
    </source>
</evidence>
<dbReference type="OrthoDB" id="124247at2759"/>
<dbReference type="AlphaFoldDB" id="A0A9W6XA59"/>
<dbReference type="EMBL" id="BSXT01000809">
    <property type="protein sequence ID" value="GMF34448.1"/>
    <property type="molecule type" value="Genomic_DNA"/>
</dbReference>
<reference evidence="6" key="1">
    <citation type="submission" date="2023-04" db="EMBL/GenBank/DDBJ databases">
        <title>Phytophthora fragariaefolia NBRC 109709.</title>
        <authorList>
            <person name="Ichikawa N."/>
            <person name="Sato H."/>
            <person name="Tonouchi N."/>
        </authorList>
    </citation>
    <scope>NUCLEOTIDE SEQUENCE</scope>
    <source>
        <strain evidence="6">NBRC 109709</strain>
    </source>
</reference>
<evidence type="ECO:0000313" key="6">
    <source>
        <dbReference type="EMBL" id="GMF34448.1"/>
    </source>
</evidence>
<dbReference type="Pfam" id="PF02902">
    <property type="entry name" value="Peptidase_C48"/>
    <property type="match status" value="1"/>
</dbReference>
<gene>
    <name evidence="6" type="ORF">Pfra01_000885900</name>
</gene>
<dbReference type="InterPro" id="IPR038765">
    <property type="entry name" value="Papain-like_cys_pep_sf"/>
</dbReference>
<sequence>MSLLVYAKTEAEYAKHFKYIIHLASVVFTNRPGAESSVGHQSGRDGHDSGQVEMNTLSNDGSLANEEPHSEQHPLVVYFEKNWDNCRELWCAYKRQHAVTLGNNTNNRLESSWKQLKKWVDSFMVVDECIASIILSDATPLAEPFAVRRVLDGTDRPWGNNRKYREALPNATEICDTMAGLGMPQYQATMNYLQQVARQFKNGDLGTVVEQEKQTGELGTLSGELSGATQLSTQVTEMRSVTVELSMMADMPSQTKEIRSGSVELRDTAEVQTHVESEESRTVLEPVLDMPFEIASPPRSRGRPKRSAKAEKAARNLSVAAASDDSDLYASHLSLASVNATLSSKTTYDSAVELLSKFRIFEYGVKFRAPTVRKRSNLPPIKPVVKPESIFRIRRPEYIEMCSAKVSALQAKTKGLAEGDVVLDIIGLGVYSTETLNIMKRWYRAMEVIKNLNKGIECIDTIHFTIPVAASFRCSADTDLLFRIKEPLLCRQRNQLSDTTINIVMERLFRARPDVMTVDPAVIGPITSHCTTILPGWEDIFVGLSTEKVLIPICCNNQHWCSIMIDLVFKEVCIYDPVSSSGWGTTDS</sequence>
<feature type="compositionally biased region" description="Polar residues" evidence="4">
    <location>
        <begin position="52"/>
        <end position="62"/>
    </location>
</feature>
<comment type="similarity">
    <text evidence="1">Belongs to the peptidase C48 family.</text>
</comment>
<keyword evidence="2" id="KW-0645">Protease</keyword>
<comment type="caution">
    <text evidence="6">The sequence shown here is derived from an EMBL/GenBank/DDBJ whole genome shotgun (WGS) entry which is preliminary data.</text>
</comment>
<dbReference type="InterPro" id="IPR003653">
    <property type="entry name" value="Peptidase_C48_C"/>
</dbReference>
<accession>A0A9W6XA59</accession>
<evidence type="ECO:0000313" key="7">
    <source>
        <dbReference type="Proteomes" id="UP001165121"/>
    </source>
</evidence>
<protein>
    <submittedName>
        <fullName evidence="6">Unnamed protein product</fullName>
    </submittedName>
</protein>
<organism evidence="6 7">
    <name type="scientific">Phytophthora fragariaefolia</name>
    <dbReference type="NCBI Taxonomy" id="1490495"/>
    <lineage>
        <taxon>Eukaryota</taxon>
        <taxon>Sar</taxon>
        <taxon>Stramenopiles</taxon>
        <taxon>Oomycota</taxon>
        <taxon>Peronosporomycetes</taxon>
        <taxon>Peronosporales</taxon>
        <taxon>Peronosporaceae</taxon>
        <taxon>Phytophthora</taxon>
    </lineage>
</organism>
<feature type="domain" description="Ubiquitin-like protease family profile" evidence="5">
    <location>
        <begin position="546"/>
        <end position="581"/>
    </location>
</feature>
<dbReference type="GO" id="GO:0006508">
    <property type="term" value="P:proteolysis"/>
    <property type="evidence" value="ECO:0007669"/>
    <property type="project" value="UniProtKB-KW"/>
</dbReference>
<keyword evidence="7" id="KW-1185">Reference proteome</keyword>
<evidence type="ECO:0000259" key="5">
    <source>
        <dbReference type="Pfam" id="PF02902"/>
    </source>
</evidence>
<feature type="region of interest" description="Disordered" evidence="4">
    <location>
        <begin position="34"/>
        <end position="67"/>
    </location>
</feature>
<dbReference type="PANTHER" id="PTHR31569:SF4">
    <property type="entry name" value="SWIM-TYPE DOMAIN-CONTAINING PROTEIN"/>
    <property type="match status" value="1"/>
</dbReference>
<dbReference type="GO" id="GO:0008234">
    <property type="term" value="F:cysteine-type peptidase activity"/>
    <property type="evidence" value="ECO:0007669"/>
    <property type="project" value="InterPro"/>
</dbReference>
<dbReference type="InterPro" id="IPR052579">
    <property type="entry name" value="Zinc_finger_SWIM"/>
</dbReference>
<evidence type="ECO:0000256" key="3">
    <source>
        <dbReference type="ARBA" id="ARBA00022801"/>
    </source>
</evidence>
<name>A0A9W6XA59_9STRA</name>
<proteinExistence type="inferred from homology"/>
<evidence type="ECO:0000256" key="2">
    <source>
        <dbReference type="ARBA" id="ARBA00022670"/>
    </source>
</evidence>
<feature type="region of interest" description="Disordered" evidence="4">
    <location>
        <begin position="293"/>
        <end position="312"/>
    </location>
</feature>
<dbReference type="SUPFAM" id="SSF54001">
    <property type="entry name" value="Cysteine proteinases"/>
    <property type="match status" value="1"/>
</dbReference>